<keyword evidence="4" id="KW-0328">Glycosyltransferase</keyword>
<evidence type="ECO:0000256" key="6">
    <source>
        <dbReference type="ARBA" id="ARBA00023098"/>
    </source>
</evidence>
<gene>
    <name evidence="8" type="ORF">S12H4_17181</name>
</gene>
<sequence length="139" mass="16337">MKYYIIAGEASGDLHGANLIQALKRKDQNATFRLWGGDLMKEQGKNLVRHYKKLAFMGFLEVIQNLRTIARNIRFCKKDLLEYNPDVLILIDYPGFNLRIAKFAKTKGLTVFYYISPKLWAWKQSRIKIIKQYVDKMFV</sequence>
<keyword evidence="6" id="KW-0443">Lipid metabolism</keyword>
<evidence type="ECO:0000256" key="1">
    <source>
        <dbReference type="ARBA" id="ARBA00012687"/>
    </source>
</evidence>
<evidence type="ECO:0000256" key="5">
    <source>
        <dbReference type="ARBA" id="ARBA00022679"/>
    </source>
</evidence>
<proteinExistence type="predicted"/>
<reference evidence="8" key="1">
    <citation type="journal article" date="2014" name="Front. Microbiol.">
        <title>High frequency of phylogenetically diverse reductive dehalogenase-homologous genes in deep subseafloor sedimentary metagenomes.</title>
        <authorList>
            <person name="Kawai M."/>
            <person name="Futagami T."/>
            <person name="Toyoda A."/>
            <person name="Takaki Y."/>
            <person name="Nishi S."/>
            <person name="Hori S."/>
            <person name="Arai W."/>
            <person name="Tsubouchi T."/>
            <person name="Morono Y."/>
            <person name="Uchiyama I."/>
            <person name="Ito T."/>
            <person name="Fujiyama A."/>
            <person name="Inagaki F."/>
            <person name="Takami H."/>
        </authorList>
    </citation>
    <scope>NUCLEOTIDE SEQUENCE</scope>
    <source>
        <strain evidence="8">Expedition CK06-06</strain>
    </source>
</reference>
<dbReference type="GO" id="GO:0005543">
    <property type="term" value="F:phospholipid binding"/>
    <property type="evidence" value="ECO:0007669"/>
    <property type="project" value="TreeGrafter"/>
</dbReference>
<dbReference type="Pfam" id="PF02684">
    <property type="entry name" value="LpxB"/>
    <property type="match status" value="1"/>
</dbReference>
<evidence type="ECO:0000256" key="2">
    <source>
        <dbReference type="ARBA" id="ARBA00022516"/>
    </source>
</evidence>
<dbReference type="GO" id="GO:0008915">
    <property type="term" value="F:lipid-A-disaccharide synthase activity"/>
    <property type="evidence" value="ECO:0007669"/>
    <property type="project" value="UniProtKB-EC"/>
</dbReference>
<dbReference type="GO" id="GO:0009245">
    <property type="term" value="P:lipid A biosynthetic process"/>
    <property type="evidence" value="ECO:0007669"/>
    <property type="project" value="UniProtKB-KW"/>
</dbReference>
<keyword evidence="3" id="KW-0441">Lipid A biosynthesis</keyword>
<comment type="caution">
    <text evidence="8">The sequence shown here is derived from an EMBL/GenBank/DDBJ whole genome shotgun (WGS) entry which is preliminary data.</text>
</comment>
<organism evidence="8">
    <name type="scientific">marine sediment metagenome</name>
    <dbReference type="NCBI Taxonomy" id="412755"/>
    <lineage>
        <taxon>unclassified sequences</taxon>
        <taxon>metagenomes</taxon>
        <taxon>ecological metagenomes</taxon>
    </lineage>
</organism>
<dbReference type="InterPro" id="IPR003835">
    <property type="entry name" value="Glyco_trans_19"/>
</dbReference>
<evidence type="ECO:0000256" key="3">
    <source>
        <dbReference type="ARBA" id="ARBA00022556"/>
    </source>
</evidence>
<dbReference type="PANTHER" id="PTHR30372:SF4">
    <property type="entry name" value="LIPID-A-DISACCHARIDE SYNTHASE, MITOCHONDRIAL-RELATED"/>
    <property type="match status" value="1"/>
</dbReference>
<comment type="catalytic activity">
    <reaction evidence="7">
        <text>a lipid X + a UDP-2-N,3-O-bis[(3R)-3-hydroxyacyl]-alpha-D-glucosamine = a lipid A disaccharide + UDP + H(+)</text>
        <dbReference type="Rhea" id="RHEA:67828"/>
        <dbReference type="ChEBI" id="CHEBI:15378"/>
        <dbReference type="ChEBI" id="CHEBI:58223"/>
        <dbReference type="ChEBI" id="CHEBI:137748"/>
        <dbReference type="ChEBI" id="CHEBI:176338"/>
        <dbReference type="ChEBI" id="CHEBI:176343"/>
        <dbReference type="EC" id="2.4.1.182"/>
    </reaction>
</comment>
<dbReference type="EMBL" id="BARW01008373">
    <property type="protein sequence ID" value="GAI83749.1"/>
    <property type="molecule type" value="Genomic_DNA"/>
</dbReference>
<keyword evidence="5" id="KW-0808">Transferase</keyword>
<evidence type="ECO:0000256" key="7">
    <source>
        <dbReference type="ARBA" id="ARBA00048975"/>
    </source>
</evidence>
<name>X1TUM5_9ZZZZ</name>
<keyword evidence="2" id="KW-0444">Lipid biosynthesis</keyword>
<protein>
    <recommendedName>
        <fullName evidence="1">lipid-A-disaccharide synthase</fullName>
        <ecNumber evidence="1">2.4.1.182</ecNumber>
    </recommendedName>
</protein>
<dbReference type="SUPFAM" id="SSF53756">
    <property type="entry name" value="UDP-Glycosyltransferase/glycogen phosphorylase"/>
    <property type="match status" value="1"/>
</dbReference>
<dbReference type="PANTHER" id="PTHR30372">
    <property type="entry name" value="LIPID-A-DISACCHARIDE SYNTHASE"/>
    <property type="match status" value="1"/>
</dbReference>
<dbReference type="AlphaFoldDB" id="X1TUM5"/>
<evidence type="ECO:0000256" key="4">
    <source>
        <dbReference type="ARBA" id="ARBA00022676"/>
    </source>
</evidence>
<feature type="non-terminal residue" evidence="8">
    <location>
        <position position="139"/>
    </location>
</feature>
<evidence type="ECO:0000313" key="8">
    <source>
        <dbReference type="EMBL" id="GAI83749.1"/>
    </source>
</evidence>
<dbReference type="EC" id="2.4.1.182" evidence="1"/>
<accession>X1TUM5</accession>
<dbReference type="GO" id="GO:0016020">
    <property type="term" value="C:membrane"/>
    <property type="evidence" value="ECO:0007669"/>
    <property type="project" value="GOC"/>
</dbReference>